<dbReference type="AlphaFoldDB" id="A0A8H6HME8"/>
<evidence type="ECO:0008006" key="3">
    <source>
        <dbReference type="Google" id="ProtNLM"/>
    </source>
</evidence>
<name>A0A8H6HME8_9AGAR</name>
<gene>
    <name evidence="1" type="ORF">DFP72DRAFT_1143464</name>
</gene>
<organism evidence="1 2">
    <name type="scientific">Ephemerocybe angulata</name>
    <dbReference type="NCBI Taxonomy" id="980116"/>
    <lineage>
        <taxon>Eukaryota</taxon>
        <taxon>Fungi</taxon>
        <taxon>Dikarya</taxon>
        <taxon>Basidiomycota</taxon>
        <taxon>Agaricomycotina</taxon>
        <taxon>Agaricomycetes</taxon>
        <taxon>Agaricomycetidae</taxon>
        <taxon>Agaricales</taxon>
        <taxon>Agaricineae</taxon>
        <taxon>Psathyrellaceae</taxon>
        <taxon>Ephemerocybe</taxon>
    </lineage>
</organism>
<protein>
    <recommendedName>
        <fullName evidence="3">Aminoglycoside phosphotransferase domain-containing protein</fullName>
    </recommendedName>
</protein>
<dbReference type="EMBL" id="JACGCI010000066">
    <property type="protein sequence ID" value="KAF6749111.1"/>
    <property type="molecule type" value="Genomic_DNA"/>
</dbReference>
<dbReference type="PANTHER" id="PTHR36091:SF2">
    <property type="entry name" value="AMINOGLYCOSIDE PHOSPHOTRANSFERASE DOMAIN-CONTAINING PROTEIN"/>
    <property type="match status" value="1"/>
</dbReference>
<evidence type="ECO:0000313" key="2">
    <source>
        <dbReference type="Proteomes" id="UP000521943"/>
    </source>
</evidence>
<accession>A0A8H6HME8</accession>
<dbReference type="SUPFAM" id="SSF56112">
    <property type="entry name" value="Protein kinase-like (PK-like)"/>
    <property type="match status" value="1"/>
</dbReference>
<dbReference type="GO" id="GO:0005739">
    <property type="term" value="C:mitochondrion"/>
    <property type="evidence" value="ECO:0007669"/>
    <property type="project" value="TreeGrafter"/>
</dbReference>
<reference evidence="1 2" key="1">
    <citation type="submission" date="2020-07" db="EMBL/GenBank/DDBJ databases">
        <title>Comparative genomics of pyrophilous fungi reveals a link between fire events and developmental genes.</title>
        <authorList>
            <consortium name="DOE Joint Genome Institute"/>
            <person name="Steindorff A.S."/>
            <person name="Carver A."/>
            <person name="Calhoun S."/>
            <person name="Stillman K."/>
            <person name="Liu H."/>
            <person name="Lipzen A."/>
            <person name="Pangilinan J."/>
            <person name="Labutti K."/>
            <person name="Bruns T.D."/>
            <person name="Grigoriev I.V."/>
        </authorList>
    </citation>
    <scope>NUCLEOTIDE SEQUENCE [LARGE SCALE GENOMIC DNA]</scope>
    <source>
        <strain evidence="1 2">CBS 144469</strain>
    </source>
</reference>
<dbReference type="InterPro" id="IPR051035">
    <property type="entry name" value="Mito_inheritance_9"/>
</dbReference>
<dbReference type="Proteomes" id="UP000521943">
    <property type="component" value="Unassembled WGS sequence"/>
</dbReference>
<keyword evidence="2" id="KW-1185">Reference proteome</keyword>
<dbReference type="PANTHER" id="PTHR36091">
    <property type="entry name" value="ALTERED INHERITANCE OF MITOCHONDRIA PROTEIN 9, MITOCHONDRIAL"/>
    <property type="match status" value="1"/>
</dbReference>
<sequence length="545" mass="61978">MLRLGRASSVVFNKLETPASLRPFLSSFQSTICSTRSLPRRALSSTTESQTDLYNYTSGRWLYNESLRQKERRTIFDVDGLGRLAAESVNQSPTDVVSISKLAEGGFNRTLAVALRDGRQIVARVPYPLTAPNYHAVASEVATIEYQRSRGIPVPNSLGDEEVVSVVHQLTQLEARMMAQPFPAGGSLYFTKDLEKVSPGLGVPLEDKRFCVGPDTEWALWYGRRAGLDLNRGQYHSAEAALAAAARKELAYLKDFGQPLLPMRRERRLCYKYQPQSPSAHVENLERYLRITSALVPKDPALRRFTVRHPDLHQNNILVSCSPGAECKIVSLLDWHHTSILPMFLQAGVPRRIRVQEDAQAMALPKRPEGLDEMDPDQRESEVGRYLDQLAHYQYIKSTREVNPLHYAAFSDPLHDLRGRLFLYAGAPWQGETFDLKEALIEAKDAWEELAGAGVLCPLEFDKKDLEETKVLGKELLRETRVFEFLQLFCLVGEKGWVSVENYGEVVYFFQECKEDGLAEAESEKEREEIMTHWPWDDMDKRMYM</sequence>
<dbReference type="OrthoDB" id="2831558at2759"/>
<dbReference type="Gene3D" id="3.30.200.20">
    <property type="entry name" value="Phosphorylase Kinase, domain 1"/>
    <property type="match status" value="1"/>
</dbReference>
<evidence type="ECO:0000313" key="1">
    <source>
        <dbReference type="EMBL" id="KAF6749111.1"/>
    </source>
</evidence>
<dbReference type="InterPro" id="IPR011009">
    <property type="entry name" value="Kinase-like_dom_sf"/>
</dbReference>
<proteinExistence type="predicted"/>
<comment type="caution">
    <text evidence="1">The sequence shown here is derived from an EMBL/GenBank/DDBJ whole genome shotgun (WGS) entry which is preliminary data.</text>
</comment>